<reference evidence="3" key="1">
    <citation type="journal article" date="2023" name="Mol. Biol. Evol.">
        <title>Third-Generation Sequencing Reveals the Adaptive Role of the Epigenome in Three Deep-Sea Polychaetes.</title>
        <authorList>
            <person name="Perez M."/>
            <person name="Aroh O."/>
            <person name="Sun Y."/>
            <person name="Lan Y."/>
            <person name="Juniper S.K."/>
            <person name="Young C.R."/>
            <person name="Angers B."/>
            <person name="Qian P.Y."/>
        </authorList>
    </citation>
    <scope>NUCLEOTIDE SEQUENCE</scope>
    <source>
        <strain evidence="3">R07B-5</strain>
    </source>
</reference>
<feature type="domain" description="Tubulin--tyrosine ligase-like protein 12 SET-like" evidence="2">
    <location>
        <begin position="101"/>
        <end position="268"/>
    </location>
</feature>
<dbReference type="InterPro" id="IPR027749">
    <property type="entry name" value="TTLL12"/>
</dbReference>
<dbReference type="PANTHER" id="PTHR46088">
    <property type="entry name" value="TUBULIN--TYROSINE LIGASE-LIKE PROTEIN 12"/>
    <property type="match status" value="1"/>
</dbReference>
<evidence type="ECO:0000313" key="3">
    <source>
        <dbReference type="EMBL" id="KAK2180079.1"/>
    </source>
</evidence>
<evidence type="ECO:0000256" key="1">
    <source>
        <dbReference type="SAM" id="MobiDB-lite"/>
    </source>
</evidence>
<feature type="region of interest" description="Disordered" evidence="1">
    <location>
        <begin position="62"/>
        <end position="97"/>
    </location>
</feature>
<dbReference type="PANTHER" id="PTHR46088:SF1">
    <property type="entry name" value="TUBULIN--TYROSINE LIGASE-LIKE PROTEIN 12"/>
    <property type="match status" value="1"/>
</dbReference>
<evidence type="ECO:0000259" key="2">
    <source>
        <dbReference type="Pfam" id="PF25556"/>
    </source>
</evidence>
<protein>
    <recommendedName>
        <fullName evidence="2">Tubulin--tyrosine ligase-like protein 12 SET-like domain-containing protein</fullName>
    </recommendedName>
</protein>
<organism evidence="3 4">
    <name type="scientific">Ridgeia piscesae</name>
    <name type="common">Tubeworm</name>
    <dbReference type="NCBI Taxonomy" id="27915"/>
    <lineage>
        <taxon>Eukaryota</taxon>
        <taxon>Metazoa</taxon>
        <taxon>Spiralia</taxon>
        <taxon>Lophotrochozoa</taxon>
        <taxon>Annelida</taxon>
        <taxon>Polychaeta</taxon>
        <taxon>Sedentaria</taxon>
        <taxon>Canalipalpata</taxon>
        <taxon>Sabellida</taxon>
        <taxon>Siboglinidae</taxon>
        <taxon>Ridgeia</taxon>
    </lineage>
</organism>
<gene>
    <name evidence="3" type="ORF">NP493_457g04024</name>
</gene>
<keyword evidence="4" id="KW-1185">Reference proteome</keyword>
<accession>A0AAD9KYL0</accession>
<dbReference type="PROSITE" id="PS51221">
    <property type="entry name" value="TTL"/>
    <property type="match status" value="1"/>
</dbReference>
<comment type="caution">
    <text evidence="3">The sequence shown here is derived from an EMBL/GenBank/DDBJ whole genome shotgun (WGS) entry which is preliminary data.</text>
</comment>
<name>A0AAD9KYL0_RIDPI</name>
<dbReference type="Pfam" id="PF25556">
    <property type="entry name" value="SET_TTL"/>
    <property type="match status" value="1"/>
</dbReference>
<dbReference type="EMBL" id="JAODUO010000459">
    <property type="protein sequence ID" value="KAK2180079.1"/>
    <property type="molecule type" value="Genomic_DNA"/>
</dbReference>
<dbReference type="AlphaFoldDB" id="A0AAD9KYL0"/>
<dbReference type="Gene3D" id="3.30.470.20">
    <property type="entry name" value="ATP-grasp fold, B domain"/>
    <property type="match status" value="1"/>
</dbReference>
<dbReference type="InterPro" id="IPR057954">
    <property type="entry name" value="SET_TTL12"/>
</dbReference>
<sequence length="635" mass="72681">MEYLRYMEIHNICYGTTCDICHKPSKNKTHQKTAGASEFLTCQVFDAGQSFLIQRVVECSEDEDEEEIENEAAGGDGANGLRQSVDGATDGQGEGDIDTEGEYSWQVVVNREDGIDLTDETHIYLIDHAWTYRVDEARRQLDVVDGLLSRMVSIMDIDSGSKSRPELIKTVMAEMWKYNQTYNIANATLGTDAAVPIWYIMDEFGSRIQHSDTPSFRLVPFYFVPKQTSFTIMWPVTAMEDGDEVTRDYIEGVTDPQLREIRLTPWQPRLWTHLSYDQCEIDEQFLSKYKVHESIPNLDVKFPALPQEGRIKVYTDIDQISQYLTDERFQFVEDTESADILWTSEYLKDFKSFSENTPGKLINQFPFEMVVTIKDMMAMVARRAPSCQLPSENSLTTHPKWLAATYNLQTELPQFVSFFQHRQASGLDNHWICKPCNLARGLDMHITDNLSHILHLPDTGPKIACKYLEHPVLWTQPGVGAVKFDLRYAVMLCSVKPLQVYIHRRFLPRFANNPFTLKDLDDYETHFTVMKYKDGVELTETTVFDAIKELFVAATSKDTPRGIGHSPQSRAVYGIDVILHWTADEKGDKRIQPVLLECNFGLDLTRLCRHHPTFCNDVFSTLFLESGETGLVTPL</sequence>
<evidence type="ECO:0000313" key="4">
    <source>
        <dbReference type="Proteomes" id="UP001209878"/>
    </source>
</evidence>
<dbReference type="GO" id="GO:0005737">
    <property type="term" value="C:cytoplasm"/>
    <property type="evidence" value="ECO:0007669"/>
    <property type="project" value="TreeGrafter"/>
</dbReference>
<dbReference type="Proteomes" id="UP001209878">
    <property type="component" value="Unassembled WGS sequence"/>
</dbReference>
<proteinExistence type="predicted"/>
<dbReference type="Pfam" id="PF03133">
    <property type="entry name" value="TTL"/>
    <property type="match status" value="2"/>
</dbReference>
<dbReference type="InterPro" id="IPR004344">
    <property type="entry name" value="TTL/TTLL_fam"/>
</dbReference>